<evidence type="ECO:0000313" key="1">
    <source>
        <dbReference type="EMBL" id="CRZ03253.1"/>
    </source>
</evidence>
<organism evidence="1">
    <name type="scientific">Spongospora subterranea</name>
    <dbReference type="NCBI Taxonomy" id="70186"/>
    <lineage>
        <taxon>Eukaryota</taxon>
        <taxon>Sar</taxon>
        <taxon>Rhizaria</taxon>
        <taxon>Endomyxa</taxon>
        <taxon>Phytomyxea</taxon>
        <taxon>Plasmodiophorida</taxon>
        <taxon>Plasmodiophoridae</taxon>
        <taxon>Spongospora</taxon>
    </lineage>
</organism>
<dbReference type="EMBL" id="HACM01002811">
    <property type="protein sequence ID" value="CRZ03253.1"/>
    <property type="molecule type" value="Transcribed_RNA"/>
</dbReference>
<reference evidence="1" key="1">
    <citation type="submission" date="2015-04" db="EMBL/GenBank/DDBJ databases">
        <title>The genome sequence of the plant pathogenic Rhizarian Plasmodiophora brassicae reveals insights in its biotrophic life cycle and the origin of chitin synthesis.</title>
        <authorList>
            <person name="Schwelm A."/>
            <person name="Fogelqvist J."/>
            <person name="Knaust A."/>
            <person name="Julke S."/>
            <person name="Lilja T."/>
            <person name="Dhandapani V."/>
            <person name="Bonilla-Rosso G."/>
            <person name="Karlsson M."/>
            <person name="Shevchenko A."/>
            <person name="Choi S.R."/>
            <person name="Kim H.G."/>
            <person name="Park J.Y."/>
            <person name="Lim Y.P."/>
            <person name="Ludwig-Muller J."/>
            <person name="Dixelius C."/>
        </authorList>
    </citation>
    <scope>NUCLEOTIDE SEQUENCE</scope>
    <source>
        <tissue evidence="1">Potato root galls</tissue>
    </source>
</reference>
<protein>
    <submittedName>
        <fullName evidence="1">Uncharacterized protein</fullName>
    </submittedName>
</protein>
<proteinExistence type="predicted"/>
<accession>A0A0H5QMM8</accession>
<dbReference type="AlphaFoldDB" id="A0A0H5QMM8"/>
<sequence length="109" mass="12645">MHGRAFGDQPRALYQTRDRMSFFLAFSTSVLEDTTLHRLCGCGHPGLYNFLRRKSIDLFIDGTFRLVPQPFTQLLILMVRDMNHDHYLPDFLRVDDGENHFLVEVSSLG</sequence>
<name>A0A0H5QMM8_9EUKA</name>